<dbReference type="EMBL" id="JABFAC010249410">
    <property type="protein sequence ID" value="MBA0637892.1"/>
    <property type="molecule type" value="Genomic_DNA"/>
</dbReference>
<evidence type="ECO:0000313" key="1">
    <source>
        <dbReference type="EMBL" id="MBA0637892.1"/>
    </source>
</evidence>
<evidence type="ECO:0000313" key="2">
    <source>
        <dbReference type="Proteomes" id="UP000593561"/>
    </source>
</evidence>
<dbReference type="AlphaFoldDB" id="A0A7J8TI88"/>
<organism evidence="1 2">
    <name type="scientific">Gossypium davidsonii</name>
    <name type="common">Davidson's cotton</name>
    <name type="synonym">Gossypium klotzschianum subsp. davidsonii</name>
    <dbReference type="NCBI Taxonomy" id="34287"/>
    <lineage>
        <taxon>Eukaryota</taxon>
        <taxon>Viridiplantae</taxon>
        <taxon>Streptophyta</taxon>
        <taxon>Embryophyta</taxon>
        <taxon>Tracheophyta</taxon>
        <taxon>Spermatophyta</taxon>
        <taxon>Magnoliopsida</taxon>
        <taxon>eudicotyledons</taxon>
        <taxon>Gunneridae</taxon>
        <taxon>Pentapetalae</taxon>
        <taxon>rosids</taxon>
        <taxon>malvids</taxon>
        <taxon>Malvales</taxon>
        <taxon>Malvaceae</taxon>
        <taxon>Malvoideae</taxon>
        <taxon>Gossypium</taxon>
    </lineage>
</organism>
<keyword evidence="2" id="KW-1185">Reference proteome</keyword>
<comment type="caution">
    <text evidence="1">The sequence shown here is derived from an EMBL/GenBank/DDBJ whole genome shotgun (WGS) entry which is preliminary data.</text>
</comment>
<dbReference type="Proteomes" id="UP000593561">
    <property type="component" value="Unassembled WGS sequence"/>
</dbReference>
<reference evidence="1 2" key="1">
    <citation type="journal article" date="2019" name="Genome Biol. Evol.">
        <title>Insights into the evolution of the New World diploid cottons (Gossypium, subgenus Houzingenia) based on genome sequencing.</title>
        <authorList>
            <person name="Grover C.E."/>
            <person name="Arick M.A. 2nd"/>
            <person name="Thrash A."/>
            <person name="Conover J.L."/>
            <person name="Sanders W.S."/>
            <person name="Peterson D.G."/>
            <person name="Frelichowski J.E."/>
            <person name="Scheffler J.A."/>
            <person name="Scheffler B.E."/>
            <person name="Wendel J.F."/>
        </authorList>
    </citation>
    <scope>NUCLEOTIDE SEQUENCE [LARGE SCALE GENOMIC DNA]</scope>
    <source>
        <strain evidence="1">27</strain>
        <tissue evidence="1">Leaf</tissue>
    </source>
</reference>
<sequence>MLSAVEECVGKLEKSMKDAKESDNELGESIDDLKKLMERNKAFEAMVIALKEKTMVMTMALSTKIEELEGELALCRAAVGK</sequence>
<proteinExistence type="predicted"/>
<gene>
    <name evidence="1" type="ORF">Godav_022164</name>
</gene>
<name>A0A7J8TI88_GOSDV</name>
<accession>A0A7J8TI88</accession>
<protein>
    <submittedName>
        <fullName evidence="1">Uncharacterized protein</fullName>
    </submittedName>
</protein>